<gene>
    <name evidence="8" type="ORF">AB0H72_28480</name>
</gene>
<dbReference type="Gene3D" id="1.10.630.10">
    <property type="entry name" value="Cytochrome P450"/>
    <property type="match status" value="1"/>
</dbReference>
<evidence type="ECO:0000256" key="5">
    <source>
        <dbReference type="ARBA" id="ARBA00023004"/>
    </source>
</evidence>
<comment type="similarity">
    <text evidence="1 7">Belongs to the cytochrome P450 family.</text>
</comment>
<evidence type="ECO:0000256" key="2">
    <source>
        <dbReference type="ARBA" id="ARBA00022617"/>
    </source>
</evidence>
<sequence>MSNHTDPIVIDPEGSDIQGEIARIRARGPVTRVVLPGGVPAWSVTDAAVLKEVLSGSEVSKDPHQHWPAFRNGEIGNDFPLLNWVNTRSMFTAYGSEHRRLRNFVAPAFTNRRTAALEPRIRAIADDLVAGLDAAPESGPVDLRGRFAYPLPLRVINELMGVPEHLIGPLRTCVDGIFDIALSAEAAVANYEEMIGLLQGLVGYRRENPADDMTSTLIAHADDPAKDFSVEELVGTLYLTINAGHETTVDLIDQSIFLLLTNPDQLAAALDGSPGWAEVIEEVLRFEPSIAHAPLRYAVKDLVLGGVTIAEGDPILSCPAGANRDPAVYGDSADEFDPARANKEHMAFGYGAHRCPGAPLARLEAQVALPTLFRRFPQMRLAVSPEELGTVPGFIANGHDRLPVFLK</sequence>
<dbReference type="PRINTS" id="PR00359">
    <property type="entry name" value="BP450"/>
</dbReference>
<organism evidence="8 9">
    <name type="scientific">Nocardia fusca</name>
    <dbReference type="NCBI Taxonomy" id="941183"/>
    <lineage>
        <taxon>Bacteria</taxon>
        <taxon>Bacillati</taxon>
        <taxon>Actinomycetota</taxon>
        <taxon>Actinomycetes</taxon>
        <taxon>Mycobacteriales</taxon>
        <taxon>Nocardiaceae</taxon>
        <taxon>Nocardia</taxon>
    </lineage>
</organism>
<dbReference type="SUPFAM" id="SSF48264">
    <property type="entry name" value="Cytochrome P450"/>
    <property type="match status" value="1"/>
</dbReference>
<keyword evidence="6 7" id="KW-0503">Monooxygenase</keyword>
<evidence type="ECO:0000256" key="6">
    <source>
        <dbReference type="ARBA" id="ARBA00023033"/>
    </source>
</evidence>
<dbReference type="EMBL" id="JBFAIH010000021">
    <property type="protein sequence ID" value="MEV0366639.1"/>
    <property type="molecule type" value="Genomic_DNA"/>
</dbReference>
<evidence type="ECO:0000313" key="9">
    <source>
        <dbReference type="Proteomes" id="UP001551658"/>
    </source>
</evidence>
<reference evidence="8 9" key="1">
    <citation type="submission" date="2024-06" db="EMBL/GenBank/DDBJ databases">
        <title>The Natural Products Discovery Center: Release of the First 8490 Sequenced Strains for Exploring Actinobacteria Biosynthetic Diversity.</title>
        <authorList>
            <person name="Kalkreuter E."/>
            <person name="Kautsar S.A."/>
            <person name="Yang D."/>
            <person name="Bader C.D."/>
            <person name="Teijaro C.N."/>
            <person name="Fluegel L."/>
            <person name="Davis C.M."/>
            <person name="Simpson J.R."/>
            <person name="Lauterbach L."/>
            <person name="Steele A.D."/>
            <person name="Gui C."/>
            <person name="Meng S."/>
            <person name="Li G."/>
            <person name="Viehrig K."/>
            <person name="Ye F."/>
            <person name="Su P."/>
            <person name="Kiefer A.F."/>
            <person name="Nichols A."/>
            <person name="Cepeda A.J."/>
            <person name="Yan W."/>
            <person name="Fan B."/>
            <person name="Jiang Y."/>
            <person name="Adhikari A."/>
            <person name="Zheng C.-J."/>
            <person name="Schuster L."/>
            <person name="Cowan T.M."/>
            <person name="Smanski M.J."/>
            <person name="Chevrette M.G."/>
            <person name="De Carvalho L.P.S."/>
            <person name="Shen B."/>
        </authorList>
    </citation>
    <scope>NUCLEOTIDE SEQUENCE [LARGE SCALE GENOMIC DNA]</scope>
    <source>
        <strain evidence="8 9">NPDC050671</strain>
    </source>
</reference>
<dbReference type="Pfam" id="PF00067">
    <property type="entry name" value="p450"/>
    <property type="match status" value="1"/>
</dbReference>
<dbReference type="Proteomes" id="UP001551658">
    <property type="component" value="Unassembled WGS sequence"/>
</dbReference>
<dbReference type="PROSITE" id="PS00086">
    <property type="entry name" value="CYTOCHROME_P450"/>
    <property type="match status" value="1"/>
</dbReference>
<evidence type="ECO:0000313" key="8">
    <source>
        <dbReference type="EMBL" id="MEV0366639.1"/>
    </source>
</evidence>
<protein>
    <submittedName>
        <fullName evidence="8">Cytochrome P450</fullName>
    </submittedName>
</protein>
<dbReference type="InterPro" id="IPR001128">
    <property type="entry name" value="Cyt_P450"/>
</dbReference>
<keyword evidence="4 7" id="KW-0560">Oxidoreductase</keyword>
<evidence type="ECO:0000256" key="4">
    <source>
        <dbReference type="ARBA" id="ARBA00023002"/>
    </source>
</evidence>
<proteinExistence type="inferred from homology"/>
<evidence type="ECO:0000256" key="3">
    <source>
        <dbReference type="ARBA" id="ARBA00022723"/>
    </source>
</evidence>
<keyword evidence="2 7" id="KW-0349">Heme</keyword>
<dbReference type="PANTHER" id="PTHR46696">
    <property type="entry name" value="P450, PUTATIVE (EUROFUNG)-RELATED"/>
    <property type="match status" value="1"/>
</dbReference>
<dbReference type="InterPro" id="IPR036396">
    <property type="entry name" value="Cyt_P450_sf"/>
</dbReference>
<dbReference type="PANTHER" id="PTHR46696:SF1">
    <property type="entry name" value="CYTOCHROME P450 YJIB-RELATED"/>
    <property type="match status" value="1"/>
</dbReference>
<evidence type="ECO:0000256" key="7">
    <source>
        <dbReference type="RuleBase" id="RU000461"/>
    </source>
</evidence>
<comment type="caution">
    <text evidence="8">The sequence shown here is derived from an EMBL/GenBank/DDBJ whole genome shotgun (WGS) entry which is preliminary data.</text>
</comment>
<evidence type="ECO:0000256" key="1">
    <source>
        <dbReference type="ARBA" id="ARBA00010617"/>
    </source>
</evidence>
<keyword evidence="3 7" id="KW-0479">Metal-binding</keyword>
<dbReference type="CDD" id="cd11029">
    <property type="entry name" value="CYP107-like"/>
    <property type="match status" value="1"/>
</dbReference>
<accession>A0ABV3FG08</accession>
<keyword evidence="9" id="KW-1185">Reference proteome</keyword>
<keyword evidence="5 7" id="KW-0408">Iron</keyword>
<dbReference type="InterPro" id="IPR002397">
    <property type="entry name" value="Cyt_P450_B"/>
</dbReference>
<dbReference type="InterPro" id="IPR017972">
    <property type="entry name" value="Cyt_P450_CS"/>
</dbReference>
<dbReference type="RefSeq" id="WP_357984964.1">
    <property type="nucleotide sequence ID" value="NZ_JBFAIH010000021.1"/>
</dbReference>
<dbReference type="PRINTS" id="PR00385">
    <property type="entry name" value="P450"/>
</dbReference>
<name>A0ABV3FG08_9NOCA</name>